<organism evidence="4 6">
    <name type="scientific">Cercospora beticola</name>
    <name type="common">Sugarbeet leaf spot fungus</name>
    <dbReference type="NCBI Taxonomy" id="122368"/>
    <lineage>
        <taxon>Eukaryota</taxon>
        <taxon>Fungi</taxon>
        <taxon>Dikarya</taxon>
        <taxon>Ascomycota</taxon>
        <taxon>Pezizomycotina</taxon>
        <taxon>Dothideomycetes</taxon>
        <taxon>Dothideomycetidae</taxon>
        <taxon>Mycosphaerellales</taxon>
        <taxon>Mycosphaerellaceae</taxon>
        <taxon>Cercospora</taxon>
    </lineage>
</organism>
<evidence type="ECO:0000256" key="1">
    <source>
        <dbReference type="ARBA" id="ARBA00006484"/>
    </source>
</evidence>
<protein>
    <submittedName>
        <fullName evidence="4">Putative oxidoreductase</fullName>
    </submittedName>
</protein>
<keyword evidence="7" id="KW-1185">Reference proteome</keyword>
<dbReference type="Proteomes" id="UP001302367">
    <property type="component" value="Chromosome 2"/>
</dbReference>
<comment type="similarity">
    <text evidence="1">Belongs to the short-chain dehydrogenases/reductases (SDR) family.</text>
</comment>
<dbReference type="AlphaFoldDB" id="A0A2G5I0Z8"/>
<dbReference type="EMBL" id="LKMD01000102">
    <property type="protein sequence ID" value="PIA98193.1"/>
    <property type="molecule type" value="Genomic_DNA"/>
</dbReference>
<evidence type="ECO:0000256" key="2">
    <source>
        <dbReference type="ARBA" id="ARBA00022857"/>
    </source>
</evidence>
<evidence type="ECO:0000313" key="6">
    <source>
        <dbReference type="Proteomes" id="UP000230605"/>
    </source>
</evidence>
<dbReference type="Gene3D" id="3.40.50.720">
    <property type="entry name" value="NAD(P)-binding Rossmann-like Domain"/>
    <property type="match status" value="1"/>
</dbReference>
<evidence type="ECO:0000313" key="4">
    <source>
        <dbReference type="EMBL" id="PIA98193.1"/>
    </source>
</evidence>
<accession>A0A2G5I0Z8</accession>
<evidence type="ECO:0000313" key="5">
    <source>
        <dbReference type="EMBL" id="WPA98999.1"/>
    </source>
</evidence>
<dbReference type="PRINTS" id="PR00081">
    <property type="entry name" value="GDHRDH"/>
</dbReference>
<dbReference type="OrthoDB" id="5840532at2759"/>
<dbReference type="SUPFAM" id="SSF51735">
    <property type="entry name" value="NAD(P)-binding Rossmann-fold domains"/>
    <property type="match status" value="1"/>
</dbReference>
<sequence>MSSRNYLITGAARGIGRGLTRLLLSKGHRVFLVDNNESELTHFTTQLSKQRETAQKSQTFSSSLCDLRQPSQIKQAISLASDFFQGHLDVLINNAANTSSVANATPLADQTLEDWTAALETNLTAPFLLVQSSLPLLTSSRATAANVINISSTRAFMAEPNHEAYSTTKAGLLGLTQSLSVSLAPQNIRVNAILPGWINVAHECKKGDEEGMKWEDGLTEDDHKWHLTGRVGKVEDVWRAVEYLVENEGVSGTEIVVDGGVTRKMVYPEE</sequence>
<dbReference type="PANTHER" id="PTHR24321:SF8">
    <property type="entry name" value="ESTRADIOL 17-BETA-DEHYDROGENASE 8-RELATED"/>
    <property type="match status" value="1"/>
</dbReference>
<dbReference type="FunFam" id="3.40.50.720:FF:000084">
    <property type="entry name" value="Short-chain dehydrogenase reductase"/>
    <property type="match status" value="1"/>
</dbReference>
<reference evidence="5 7" key="2">
    <citation type="submission" date="2023-09" db="EMBL/GenBank/DDBJ databases">
        <title>Complete-Gapless Cercospora beticola genome.</title>
        <authorList>
            <person name="Wyatt N.A."/>
            <person name="Spanner R.E."/>
            <person name="Bolton M.D."/>
        </authorList>
    </citation>
    <scope>NUCLEOTIDE SEQUENCE [LARGE SCALE GENOMIC DNA]</scope>
    <source>
        <strain evidence="5">Cb09-40</strain>
    </source>
</reference>
<dbReference type="Proteomes" id="UP000230605">
    <property type="component" value="Chromosome 2"/>
</dbReference>
<evidence type="ECO:0000256" key="3">
    <source>
        <dbReference type="ARBA" id="ARBA00023002"/>
    </source>
</evidence>
<dbReference type="InterPro" id="IPR020904">
    <property type="entry name" value="Sc_DH/Rdtase_CS"/>
</dbReference>
<dbReference type="PRINTS" id="PR00080">
    <property type="entry name" value="SDRFAMILY"/>
</dbReference>
<evidence type="ECO:0000313" key="7">
    <source>
        <dbReference type="Proteomes" id="UP001302367"/>
    </source>
</evidence>
<dbReference type="Pfam" id="PF13561">
    <property type="entry name" value="adh_short_C2"/>
    <property type="match status" value="1"/>
</dbReference>
<dbReference type="InterPro" id="IPR036291">
    <property type="entry name" value="NAD(P)-bd_dom_sf"/>
</dbReference>
<reference evidence="4 6" key="1">
    <citation type="submission" date="2015-10" db="EMBL/GenBank/DDBJ databases">
        <title>The cercosporin biosynthetic gene cluster was horizontally transferred to several fungal lineages and shown to be expanded in Cercospora beticola based on microsynteny with recipient genomes.</title>
        <authorList>
            <person name="De Jonge R."/>
            <person name="Ebert M.K."/>
            <person name="Suttle J.C."/>
            <person name="Jurick Ii W.M."/>
            <person name="Secor G.A."/>
            <person name="Thomma B.P."/>
            <person name="Van De Peer Y."/>
            <person name="Bolton M.D."/>
        </authorList>
    </citation>
    <scope>NUCLEOTIDE SEQUENCE [LARGE SCALE GENOMIC DNA]</scope>
    <source>
        <strain evidence="4 6">09-40</strain>
    </source>
</reference>
<proteinExistence type="inferred from homology"/>
<dbReference type="PANTHER" id="PTHR24321">
    <property type="entry name" value="DEHYDROGENASES, SHORT CHAIN"/>
    <property type="match status" value="1"/>
</dbReference>
<name>A0A2G5I0Z8_CERBT</name>
<dbReference type="InterPro" id="IPR002347">
    <property type="entry name" value="SDR_fam"/>
</dbReference>
<dbReference type="GO" id="GO:0016491">
    <property type="term" value="F:oxidoreductase activity"/>
    <property type="evidence" value="ECO:0007669"/>
    <property type="project" value="UniProtKB-KW"/>
</dbReference>
<keyword evidence="3" id="KW-0560">Oxidoreductase</keyword>
<dbReference type="CDD" id="cd05233">
    <property type="entry name" value="SDR_c"/>
    <property type="match status" value="1"/>
</dbReference>
<keyword evidence="2" id="KW-0521">NADP</keyword>
<gene>
    <name evidence="4" type="ORF">CB0940_06370</name>
    <name evidence="5" type="ORF">RHO25_003613</name>
</gene>
<dbReference type="PROSITE" id="PS00061">
    <property type="entry name" value="ADH_SHORT"/>
    <property type="match status" value="1"/>
</dbReference>
<dbReference type="EMBL" id="CP134185">
    <property type="protein sequence ID" value="WPA98999.1"/>
    <property type="molecule type" value="Genomic_DNA"/>
</dbReference>